<dbReference type="CDD" id="cd03257">
    <property type="entry name" value="ABC_NikE_OppD_transporters"/>
    <property type="match status" value="1"/>
</dbReference>
<dbReference type="AlphaFoldDB" id="A0A073JBS4"/>
<evidence type="ECO:0000256" key="3">
    <source>
        <dbReference type="ARBA" id="ARBA00022741"/>
    </source>
</evidence>
<dbReference type="InterPro" id="IPR017871">
    <property type="entry name" value="ABC_transporter-like_CS"/>
</dbReference>
<evidence type="ECO:0000256" key="1">
    <source>
        <dbReference type="ARBA" id="ARBA00005417"/>
    </source>
</evidence>
<protein>
    <submittedName>
        <fullName evidence="5">Peptide ABC transporter ATP-binding protein</fullName>
    </submittedName>
</protein>
<evidence type="ECO:0000313" key="6">
    <source>
        <dbReference type="Proteomes" id="UP000027746"/>
    </source>
</evidence>
<dbReference type="GO" id="GO:0005524">
    <property type="term" value="F:ATP binding"/>
    <property type="evidence" value="ECO:0007669"/>
    <property type="project" value="UniProtKB-KW"/>
</dbReference>
<evidence type="ECO:0000313" key="5">
    <source>
        <dbReference type="EMBL" id="KEJ95187.1"/>
    </source>
</evidence>
<evidence type="ECO:0000256" key="2">
    <source>
        <dbReference type="ARBA" id="ARBA00022448"/>
    </source>
</evidence>
<dbReference type="InterPro" id="IPR050319">
    <property type="entry name" value="ABC_transp_ATP-bind"/>
</dbReference>
<keyword evidence="2" id="KW-0813">Transport</keyword>
<dbReference type="PANTHER" id="PTHR43776:SF7">
    <property type="entry name" value="D,D-DIPEPTIDE TRANSPORT ATP-BINDING PROTEIN DDPF-RELATED"/>
    <property type="match status" value="1"/>
</dbReference>
<comment type="caution">
    <text evidence="5">The sequence shown here is derived from an EMBL/GenBank/DDBJ whole genome shotgun (WGS) entry which is preliminary data.</text>
</comment>
<comment type="similarity">
    <text evidence="1">Belongs to the ABC transporter superfamily.</text>
</comment>
<accession>A0A073JBS4</accession>
<dbReference type="PROSITE" id="PS00211">
    <property type="entry name" value="ABC_TRANSPORTER_1"/>
    <property type="match status" value="1"/>
</dbReference>
<reference evidence="5 6" key="1">
    <citation type="submission" date="2014-01" db="EMBL/GenBank/DDBJ databases">
        <title>Sulfitobacter sp. H3 (MCCC 1A00686) Genome Sequencing.</title>
        <authorList>
            <person name="Lai Q."/>
            <person name="Hong Z."/>
        </authorList>
    </citation>
    <scope>NUCLEOTIDE SEQUENCE [LARGE SCALE GENOMIC DNA]</scope>
    <source>
        <strain evidence="5 6">H3</strain>
    </source>
</reference>
<dbReference type="GeneID" id="68872604"/>
<dbReference type="RefSeq" id="WP_037927180.1">
    <property type="nucleotide sequence ID" value="NZ_CP054606.1"/>
</dbReference>
<sequence>MTAPLLDARNLTRRYRLPRTSLLHPAPVLTAVDNTSFTIRAGETLGVVGESGSGKSTIARMVMAFETPDAGEVLFQGQNLHALSPYELRLQRQKFQMVFQDPFGSLDPRRTVGWSIAEPMRAIGADTDTARRTAEALEQVGLPARDADKYPHEFSGGQRQRIAIARAIVTRPALLVADEAVSALDVSVQAQILNLLMDLQDDLGLGILFISHDLAVVASICDHILVMQHGKPLESGPAAQVLRSPAHAYTQTLLKAAGVST</sequence>
<dbReference type="PANTHER" id="PTHR43776">
    <property type="entry name" value="TRANSPORT ATP-BINDING PROTEIN"/>
    <property type="match status" value="1"/>
</dbReference>
<gene>
    <name evidence="5" type="ORF">SUH3_21930</name>
</gene>
<evidence type="ECO:0000256" key="4">
    <source>
        <dbReference type="ARBA" id="ARBA00022840"/>
    </source>
</evidence>
<dbReference type="InterPro" id="IPR003593">
    <property type="entry name" value="AAA+_ATPase"/>
</dbReference>
<dbReference type="GO" id="GO:0016887">
    <property type="term" value="F:ATP hydrolysis activity"/>
    <property type="evidence" value="ECO:0007669"/>
    <property type="project" value="InterPro"/>
</dbReference>
<keyword evidence="3" id="KW-0547">Nucleotide-binding</keyword>
<dbReference type="GO" id="GO:0055085">
    <property type="term" value="P:transmembrane transport"/>
    <property type="evidence" value="ECO:0007669"/>
    <property type="project" value="UniProtKB-ARBA"/>
</dbReference>
<dbReference type="InterPro" id="IPR003439">
    <property type="entry name" value="ABC_transporter-like_ATP-bd"/>
</dbReference>
<name>A0A073JBS4_9RHOB</name>
<dbReference type="EMBL" id="JAMD01000007">
    <property type="protein sequence ID" value="KEJ95187.1"/>
    <property type="molecule type" value="Genomic_DNA"/>
</dbReference>
<dbReference type="Pfam" id="PF00005">
    <property type="entry name" value="ABC_tran"/>
    <property type="match status" value="1"/>
</dbReference>
<dbReference type="SUPFAM" id="SSF52540">
    <property type="entry name" value="P-loop containing nucleoside triphosphate hydrolases"/>
    <property type="match status" value="1"/>
</dbReference>
<dbReference type="OrthoDB" id="9802264at2"/>
<dbReference type="SMART" id="SM00382">
    <property type="entry name" value="AAA"/>
    <property type="match status" value="1"/>
</dbReference>
<keyword evidence="6" id="KW-1185">Reference proteome</keyword>
<proteinExistence type="inferred from homology"/>
<dbReference type="PROSITE" id="PS50893">
    <property type="entry name" value="ABC_TRANSPORTER_2"/>
    <property type="match status" value="1"/>
</dbReference>
<keyword evidence="4 5" id="KW-0067">ATP-binding</keyword>
<dbReference type="Gene3D" id="3.40.50.300">
    <property type="entry name" value="P-loop containing nucleotide triphosphate hydrolases"/>
    <property type="match status" value="1"/>
</dbReference>
<dbReference type="Proteomes" id="UP000027746">
    <property type="component" value="Unassembled WGS sequence"/>
</dbReference>
<dbReference type="InterPro" id="IPR027417">
    <property type="entry name" value="P-loop_NTPase"/>
</dbReference>
<organism evidence="5 6">
    <name type="scientific">Pseudosulfitobacter pseudonitzschiae</name>
    <dbReference type="NCBI Taxonomy" id="1402135"/>
    <lineage>
        <taxon>Bacteria</taxon>
        <taxon>Pseudomonadati</taxon>
        <taxon>Pseudomonadota</taxon>
        <taxon>Alphaproteobacteria</taxon>
        <taxon>Rhodobacterales</taxon>
        <taxon>Roseobacteraceae</taxon>
        <taxon>Pseudosulfitobacter</taxon>
    </lineage>
</organism>